<accession>A0ABQ7CHM9</accession>
<feature type="compositionally biased region" description="Basic and acidic residues" evidence="1">
    <location>
        <begin position="354"/>
        <end position="367"/>
    </location>
</feature>
<protein>
    <submittedName>
        <fullName evidence="3">Uncharacterized protein</fullName>
    </submittedName>
</protein>
<feature type="region of interest" description="Disordered" evidence="1">
    <location>
        <begin position="20"/>
        <end position="49"/>
    </location>
</feature>
<feature type="compositionally biased region" description="Basic and acidic residues" evidence="1">
    <location>
        <begin position="280"/>
        <end position="326"/>
    </location>
</feature>
<evidence type="ECO:0000256" key="1">
    <source>
        <dbReference type="SAM" id="MobiDB-lite"/>
    </source>
</evidence>
<sequence length="648" mass="73751">MTTESPWLFPLTVVELVFGSPLPSSSHTPPSNPGEPDDDPLPPSDLDWSRHSRKPTISSLYPFHSPRFNRDDLLLAFSSRNINDATNWIGLSPGKSQTSSPVPSRPSYLRMGSFHRNKSNHWMDIKGKGFLYEDDDEPINLTDQDTSHYSIQRNKMLRSFFRKCHHNGAWRTALPLTTWGIGSRLGHVHQDTIELMEGIMLIDIDTRRPLKFARKAESPEGDEVTIEIKYEMLFKHCSTCGEPPWRLYTGQVPEVRSQYQPVKKEPQKKAQITSSSLSYSDHKSRHFNDSRYGHSERSYDPEFASSRDESRGHADRIIRRRSDLSRSSRYGGSVTGTRDVVSYGQTSAPISNDSRIHERKSSERKSTWEAQATRRLASTIVTPSRIDHDIDENVTKCFKGSPRSLTFSTLSAKELMPVDGDDLIIDALNDMDIAEQQDGGMMDCEVQNDDLMGLELVGMEDKAVQDVTHKSQKTAVKASKGSKYGSKPSAPLGIQNKKIEILLRGSPHKSRKALSEWRKQHNVNSSRLVEELKEKVEDGSWTPTAQFSGCRWVWIDSMGKAQLMGTRNHILHESPLHSEVEALQWAMENMLQHSTCQSFRTYCKELIAMIKEPCAWPSFATELERIETLQICFPDFRSPMFHAHKIRF</sequence>
<dbReference type="EMBL" id="QGKV02000832">
    <property type="protein sequence ID" value="KAF3551706.1"/>
    <property type="molecule type" value="Genomic_DNA"/>
</dbReference>
<dbReference type="Proteomes" id="UP000266723">
    <property type="component" value="Unassembled WGS sequence"/>
</dbReference>
<keyword evidence="2" id="KW-0732">Signal</keyword>
<organism evidence="3 4">
    <name type="scientific">Brassica cretica</name>
    <name type="common">Mustard</name>
    <dbReference type="NCBI Taxonomy" id="69181"/>
    <lineage>
        <taxon>Eukaryota</taxon>
        <taxon>Viridiplantae</taxon>
        <taxon>Streptophyta</taxon>
        <taxon>Embryophyta</taxon>
        <taxon>Tracheophyta</taxon>
        <taxon>Spermatophyta</taxon>
        <taxon>Magnoliopsida</taxon>
        <taxon>eudicotyledons</taxon>
        <taxon>Gunneridae</taxon>
        <taxon>Pentapetalae</taxon>
        <taxon>rosids</taxon>
        <taxon>malvids</taxon>
        <taxon>Brassicales</taxon>
        <taxon>Brassicaceae</taxon>
        <taxon>Brassiceae</taxon>
        <taxon>Brassica</taxon>
    </lineage>
</organism>
<comment type="caution">
    <text evidence="3">The sequence shown here is derived from an EMBL/GenBank/DDBJ whole genome shotgun (WGS) entry which is preliminary data.</text>
</comment>
<feature type="chain" id="PRO_5046653942" evidence="2">
    <location>
        <begin position="20"/>
        <end position="648"/>
    </location>
</feature>
<evidence type="ECO:0000313" key="4">
    <source>
        <dbReference type="Proteomes" id="UP000266723"/>
    </source>
</evidence>
<gene>
    <name evidence="3" type="ORF">DY000_02004767</name>
</gene>
<feature type="compositionally biased region" description="Low complexity" evidence="1">
    <location>
        <begin position="20"/>
        <end position="29"/>
    </location>
</feature>
<feature type="compositionally biased region" description="Polar residues" evidence="1">
    <location>
        <begin position="343"/>
        <end position="353"/>
    </location>
</feature>
<keyword evidence="4" id="KW-1185">Reference proteome</keyword>
<evidence type="ECO:0000256" key="2">
    <source>
        <dbReference type="SAM" id="SignalP"/>
    </source>
</evidence>
<evidence type="ECO:0000313" key="3">
    <source>
        <dbReference type="EMBL" id="KAF3551706.1"/>
    </source>
</evidence>
<feature type="signal peptide" evidence="2">
    <location>
        <begin position="1"/>
        <end position="19"/>
    </location>
</feature>
<feature type="region of interest" description="Disordered" evidence="1">
    <location>
        <begin position="258"/>
        <end position="371"/>
    </location>
</feature>
<reference evidence="3 4" key="1">
    <citation type="journal article" date="2020" name="BMC Genomics">
        <title>Intraspecific diversification of the crop wild relative Brassica cretica Lam. using demographic model selection.</title>
        <authorList>
            <person name="Kioukis A."/>
            <person name="Michalopoulou V.A."/>
            <person name="Briers L."/>
            <person name="Pirintsos S."/>
            <person name="Studholme D.J."/>
            <person name="Pavlidis P."/>
            <person name="Sarris P.F."/>
        </authorList>
    </citation>
    <scope>NUCLEOTIDE SEQUENCE [LARGE SCALE GENOMIC DNA]</scope>
    <source>
        <strain evidence="4">cv. PFS-1207/04</strain>
    </source>
</reference>
<proteinExistence type="predicted"/>
<name>A0ABQ7CHM9_BRACR</name>
<feature type="compositionally biased region" description="Polar residues" evidence="1">
    <location>
        <begin position="270"/>
        <end position="279"/>
    </location>
</feature>